<dbReference type="PROSITE" id="PS50188">
    <property type="entry name" value="B302_SPRY"/>
    <property type="match status" value="1"/>
</dbReference>
<protein>
    <recommendedName>
        <fullName evidence="10">Tripartite motif-containing protein 47</fullName>
    </recommendedName>
</protein>
<dbReference type="Gene3D" id="3.30.40.10">
    <property type="entry name" value="Zinc/RING finger domain, C3HC4 (zinc finger)"/>
    <property type="match status" value="1"/>
</dbReference>
<dbReference type="AlphaFoldDB" id="A0A8C4WZX6"/>
<evidence type="ECO:0000313" key="8">
    <source>
        <dbReference type="Ensembl" id="ENSEBUP00000022530.1"/>
    </source>
</evidence>
<dbReference type="InterPro" id="IPR001841">
    <property type="entry name" value="Znf_RING"/>
</dbReference>
<keyword evidence="3" id="KW-0862">Zinc</keyword>
<dbReference type="InterPro" id="IPR003879">
    <property type="entry name" value="Butyrophylin_SPRY"/>
</dbReference>
<evidence type="ECO:0000313" key="9">
    <source>
        <dbReference type="Proteomes" id="UP000694388"/>
    </source>
</evidence>
<dbReference type="InterPro" id="IPR027370">
    <property type="entry name" value="Znf-RING_euk"/>
</dbReference>
<dbReference type="Proteomes" id="UP000694388">
    <property type="component" value="Unplaced"/>
</dbReference>
<dbReference type="PRINTS" id="PR01407">
    <property type="entry name" value="BUTYPHLNCDUF"/>
</dbReference>
<proteinExistence type="predicted"/>
<dbReference type="InterPro" id="IPR043136">
    <property type="entry name" value="B30.2/SPRY_sf"/>
</dbReference>
<dbReference type="PROSITE" id="PS50089">
    <property type="entry name" value="ZF_RING_2"/>
    <property type="match status" value="1"/>
</dbReference>
<sequence>GFHSMTAVCSDELKCTVCLQLYKKPVTLPCGHSFCHACIENHWESQEVCNCPNCREVFTKKPELKKNVVLASLVEQLKLPKTPVKPEVDVQVEDIEHHCEVCNGMAAKLCVPCEITCCEIHVKPHEQKGHKLVEPGVNVEELSCTKHGKPIELYCKDDESLMCVMCMMCTAAQHENHNIVPVDIFHAELKSRVIKSQSEKIVLLQKQMDERKMCLCFFRFVELRPRYHLFVSADGRTPSLDPNSAHSEIMISQDLRTATRPGTEQPYPEHPDRFTFYPQVFSSESFSSGCHYWEVDVSLSGWCETGVFHPERTPLLSIRKVGGRFNQFVNSIMILIFDPDEVFCLRPLSPADLSVFVRQKKCLHYDWWKS</sequence>
<dbReference type="PROSITE" id="PS50119">
    <property type="entry name" value="ZF_BBOX"/>
    <property type="match status" value="1"/>
</dbReference>
<dbReference type="SMART" id="SM00589">
    <property type="entry name" value="PRY"/>
    <property type="match status" value="1"/>
</dbReference>
<dbReference type="InterPro" id="IPR051051">
    <property type="entry name" value="E3_ubiq-ligase_TRIM/RNF"/>
</dbReference>
<dbReference type="Gene3D" id="3.30.160.60">
    <property type="entry name" value="Classic Zinc Finger"/>
    <property type="match status" value="1"/>
</dbReference>
<feature type="domain" description="B box-type" evidence="6">
    <location>
        <begin position="139"/>
        <end position="182"/>
    </location>
</feature>
<keyword evidence="9" id="KW-1185">Reference proteome</keyword>
<dbReference type="SUPFAM" id="SSF57850">
    <property type="entry name" value="RING/U-box"/>
    <property type="match status" value="1"/>
</dbReference>
<dbReference type="Pfam" id="PF00643">
    <property type="entry name" value="zf-B_box"/>
    <property type="match status" value="1"/>
</dbReference>
<dbReference type="InterPro" id="IPR013083">
    <property type="entry name" value="Znf_RING/FYVE/PHD"/>
</dbReference>
<evidence type="ECO:0000259" key="6">
    <source>
        <dbReference type="PROSITE" id="PS50119"/>
    </source>
</evidence>
<dbReference type="GO" id="GO:0005737">
    <property type="term" value="C:cytoplasm"/>
    <property type="evidence" value="ECO:0007669"/>
    <property type="project" value="UniProtKB-ARBA"/>
</dbReference>
<keyword evidence="2 4" id="KW-0863">Zinc-finger</keyword>
<dbReference type="Ensembl" id="ENSEBUT00000023105.1">
    <property type="protein sequence ID" value="ENSEBUP00000022530.1"/>
    <property type="gene ID" value="ENSEBUG00000013876.1"/>
</dbReference>
<reference evidence="8" key="1">
    <citation type="submission" date="2025-08" db="UniProtKB">
        <authorList>
            <consortium name="Ensembl"/>
        </authorList>
    </citation>
    <scope>IDENTIFICATION</scope>
</reference>
<evidence type="ECO:0008006" key="10">
    <source>
        <dbReference type="Google" id="ProtNLM"/>
    </source>
</evidence>
<reference evidence="8" key="2">
    <citation type="submission" date="2025-09" db="UniProtKB">
        <authorList>
            <consortium name="Ensembl"/>
        </authorList>
    </citation>
    <scope>IDENTIFICATION</scope>
</reference>
<dbReference type="GO" id="GO:0008270">
    <property type="term" value="F:zinc ion binding"/>
    <property type="evidence" value="ECO:0007669"/>
    <property type="project" value="UniProtKB-KW"/>
</dbReference>
<evidence type="ECO:0000256" key="3">
    <source>
        <dbReference type="ARBA" id="ARBA00022833"/>
    </source>
</evidence>
<dbReference type="SMART" id="SM00336">
    <property type="entry name" value="BBOX"/>
    <property type="match status" value="1"/>
</dbReference>
<dbReference type="SUPFAM" id="SSF49899">
    <property type="entry name" value="Concanavalin A-like lectins/glucanases"/>
    <property type="match status" value="1"/>
</dbReference>
<evidence type="ECO:0000256" key="1">
    <source>
        <dbReference type="ARBA" id="ARBA00022723"/>
    </source>
</evidence>
<keyword evidence="1" id="KW-0479">Metal-binding</keyword>
<organism evidence="8 9">
    <name type="scientific">Eptatretus burgeri</name>
    <name type="common">Inshore hagfish</name>
    <dbReference type="NCBI Taxonomy" id="7764"/>
    <lineage>
        <taxon>Eukaryota</taxon>
        <taxon>Metazoa</taxon>
        <taxon>Chordata</taxon>
        <taxon>Craniata</taxon>
        <taxon>Vertebrata</taxon>
        <taxon>Cyclostomata</taxon>
        <taxon>Myxini</taxon>
        <taxon>Myxiniformes</taxon>
        <taxon>Myxinidae</taxon>
        <taxon>Eptatretinae</taxon>
        <taxon>Eptatretus</taxon>
    </lineage>
</organism>
<evidence type="ECO:0000259" key="7">
    <source>
        <dbReference type="PROSITE" id="PS50188"/>
    </source>
</evidence>
<feature type="domain" description="RING-type" evidence="5">
    <location>
        <begin position="15"/>
        <end position="55"/>
    </location>
</feature>
<feature type="domain" description="B30.2/SPRY" evidence="7">
    <location>
        <begin position="218"/>
        <end position="370"/>
    </location>
</feature>
<evidence type="ECO:0000256" key="2">
    <source>
        <dbReference type="ARBA" id="ARBA00022771"/>
    </source>
</evidence>
<dbReference type="Pfam" id="PF13445">
    <property type="entry name" value="zf-RING_UBOX"/>
    <property type="match status" value="1"/>
</dbReference>
<dbReference type="CDD" id="cd19769">
    <property type="entry name" value="Bbox2_TRIM16-like"/>
    <property type="match status" value="1"/>
</dbReference>
<evidence type="ECO:0000256" key="4">
    <source>
        <dbReference type="PROSITE-ProRule" id="PRU00024"/>
    </source>
</evidence>
<dbReference type="InterPro" id="IPR000315">
    <property type="entry name" value="Znf_B-box"/>
</dbReference>
<dbReference type="Pfam" id="PF13765">
    <property type="entry name" value="PRY"/>
    <property type="match status" value="1"/>
</dbReference>
<dbReference type="InterPro" id="IPR013320">
    <property type="entry name" value="ConA-like_dom_sf"/>
</dbReference>
<evidence type="ECO:0000259" key="5">
    <source>
        <dbReference type="PROSITE" id="PS50089"/>
    </source>
</evidence>
<dbReference type="SUPFAM" id="SSF57845">
    <property type="entry name" value="B-box zinc-binding domain"/>
    <property type="match status" value="1"/>
</dbReference>
<dbReference type="Gene3D" id="2.60.120.920">
    <property type="match status" value="1"/>
</dbReference>
<dbReference type="GeneTree" id="ENSGT00940000154395"/>
<dbReference type="SMART" id="SM00184">
    <property type="entry name" value="RING"/>
    <property type="match status" value="1"/>
</dbReference>
<accession>A0A8C4WZX6</accession>
<dbReference type="InterPro" id="IPR001870">
    <property type="entry name" value="B30.2/SPRY"/>
</dbReference>
<dbReference type="OMA" id="HACIENH"/>
<dbReference type="InterPro" id="IPR017907">
    <property type="entry name" value="Znf_RING_CS"/>
</dbReference>
<name>A0A8C4WZX6_EPTBU</name>
<dbReference type="PANTHER" id="PTHR25465:SF31">
    <property type="entry name" value="RING-TYPE DOMAIN-CONTAINING PROTEIN"/>
    <property type="match status" value="1"/>
</dbReference>
<dbReference type="PROSITE" id="PS00518">
    <property type="entry name" value="ZF_RING_1"/>
    <property type="match status" value="1"/>
</dbReference>
<dbReference type="InterPro" id="IPR006574">
    <property type="entry name" value="PRY"/>
</dbReference>
<dbReference type="PANTHER" id="PTHR25465">
    <property type="entry name" value="B-BOX DOMAIN CONTAINING"/>
    <property type="match status" value="1"/>
</dbReference>